<protein>
    <submittedName>
        <fullName evidence="1">Branched chain amino acid ABC transporter (Substrate-binding protein)</fullName>
    </submittedName>
</protein>
<name>A0A176S3B7_9GAMM</name>
<accession>A0A176S3B7</accession>
<proteinExistence type="predicted"/>
<evidence type="ECO:0000313" key="1">
    <source>
        <dbReference type="EMBL" id="OAD22510.1"/>
    </source>
</evidence>
<dbReference type="EMBL" id="LUTY01000902">
    <property type="protein sequence ID" value="OAD22510.1"/>
    <property type="molecule type" value="Genomic_DNA"/>
</dbReference>
<dbReference type="PANTHER" id="PTHR47151:SF2">
    <property type="entry name" value="AMINO ACID BINDING PROTEIN"/>
    <property type="match status" value="1"/>
</dbReference>
<keyword evidence="2" id="KW-1185">Reference proteome</keyword>
<sequence>MVQVSLPLVRGQWRIKIGVKDFYHNFTCKVRRRQGVGPHIQFVGGDALSSSNFVKKLGNYPQERTQPGYYSDGTYTTTAFLFELANEQARNFWRVFSQKYQEEPMTTSALYYDAAKVILDAIKRLEPEEMATLEKKRQQVKDNLWQLSRLVDAVEGVTGDLYFDENGDMIKSIPIGIYKNGRAIVAAYQFQQLSSVQNIDELLSKMLNNQIIHSNGKFMSRARVVYAGIDFNEISEINFRKFIYSADFFLWFRFKGDFDDDNIEFVNMLNPETPL</sequence>
<gene>
    <name evidence="1" type="ORF">THIOM_001683</name>
</gene>
<dbReference type="SUPFAM" id="SSF53822">
    <property type="entry name" value="Periplasmic binding protein-like I"/>
    <property type="match status" value="1"/>
</dbReference>
<comment type="caution">
    <text evidence="1">The sequence shown here is derived from an EMBL/GenBank/DDBJ whole genome shotgun (WGS) entry which is preliminary data.</text>
</comment>
<evidence type="ECO:0000313" key="2">
    <source>
        <dbReference type="Proteomes" id="UP000076962"/>
    </source>
</evidence>
<feature type="non-terminal residue" evidence="1">
    <location>
        <position position="275"/>
    </location>
</feature>
<dbReference type="AlphaFoldDB" id="A0A176S3B7"/>
<organism evidence="1 2">
    <name type="scientific">Candidatus Thiomargarita nelsonii</name>
    <dbReference type="NCBI Taxonomy" id="1003181"/>
    <lineage>
        <taxon>Bacteria</taxon>
        <taxon>Pseudomonadati</taxon>
        <taxon>Pseudomonadota</taxon>
        <taxon>Gammaproteobacteria</taxon>
        <taxon>Thiotrichales</taxon>
        <taxon>Thiotrichaceae</taxon>
        <taxon>Thiomargarita</taxon>
    </lineage>
</organism>
<reference evidence="1 2" key="1">
    <citation type="submission" date="2016-05" db="EMBL/GenBank/DDBJ databases">
        <title>Single-cell genome of chain-forming Candidatus Thiomargarita nelsonii and comparison to other large sulfur-oxidizing bacteria.</title>
        <authorList>
            <person name="Winkel M."/>
            <person name="Salman V."/>
            <person name="Woyke T."/>
            <person name="Schulz-Vogt H."/>
            <person name="Richter M."/>
            <person name="Flood B."/>
            <person name="Bailey J."/>
            <person name="Amann R."/>
            <person name="Mussmann M."/>
        </authorList>
    </citation>
    <scope>NUCLEOTIDE SEQUENCE [LARGE SCALE GENOMIC DNA]</scope>
    <source>
        <strain evidence="1 2">THI036</strain>
    </source>
</reference>
<dbReference type="Proteomes" id="UP000076962">
    <property type="component" value="Unassembled WGS sequence"/>
</dbReference>
<dbReference type="PANTHER" id="PTHR47151">
    <property type="entry name" value="LEU/ILE/VAL-BINDING ABC TRANSPORTER SUBUNIT"/>
    <property type="match status" value="1"/>
</dbReference>
<dbReference type="InterPro" id="IPR028082">
    <property type="entry name" value="Peripla_BP_I"/>
</dbReference>
<dbReference type="Gene3D" id="3.40.50.2300">
    <property type="match status" value="2"/>
</dbReference>